<evidence type="ECO:0000313" key="4">
    <source>
        <dbReference type="Proteomes" id="UP000801428"/>
    </source>
</evidence>
<dbReference type="InterPro" id="IPR011583">
    <property type="entry name" value="Chitinase_II/V-like_cat"/>
</dbReference>
<dbReference type="SMART" id="SM00636">
    <property type="entry name" value="Glyco_18"/>
    <property type="match status" value="1"/>
</dbReference>
<organism evidence="3 4">
    <name type="scientific">Curvularia kusanoi</name>
    <name type="common">Cochliobolus kusanoi</name>
    <dbReference type="NCBI Taxonomy" id="90978"/>
    <lineage>
        <taxon>Eukaryota</taxon>
        <taxon>Fungi</taxon>
        <taxon>Dikarya</taxon>
        <taxon>Ascomycota</taxon>
        <taxon>Pezizomycotina</taxon>
        <taxon>Dothideomycetes</taxon>
        <taxon>Pleosporomycetidae</taxon>
        <taxon>Pleosporales</taxon>
        <taxon>Pleosporineae</taxon>
        <taxon>Pleosporaceae</taxon>
        <taxon>Curvularia</taxon>
    </lineage>
</organism>
<sequence>MRSEIFNLPDQSEWPLFTTIDEVRPKFKDGTKIQVAIGGWGNTDGFSQAAKTEESRKLFAANVKAMIDATGADGVDIDWEYPGGNGEDYKQHPNSEKEWEIEAYPKLLAEIRKAIGPDKIISAAVPGLERDTMAFTYDTVPKIYESIDFLNVMSYDLMNRRDSFTKHHSGSFDSVDALKLYNDPAIYLQDLTLGLGFYIKWFKTASNETCDRVPAIGCRTELMEDPETGADLGRAGAFSWHDEVPFELKESFDRAMSDGVDEWHRGDFIGHCYLDKEERIFWSWDTPQSINRKLEWIFERFGRHGTKQDDLGGVFAWGLGEDAPRFEHLKAVNKALGDWERKVSEHQEL</sequence>
<keyword evidence="4" id="KW-1185">Reference proteome</keyword>
<evidence type="ECO:0000313" key="3">
    <source>
        <dbReference type="EMBL" id="KAF2999345.1"/>
    </source>
</evidence>
<accession>A0A9P4TAT3</accession>
<dbReference type="OrthoDB" id="73875at2759"/>
<dbReference type="GO" id="GO:0005975">
    <property type="term" value="P:carbohydrate metabolic process"/>
    <property type="evidence" value="ECO:0007669"/>
    <property type="project" value="InterPro"/>
</dbReference>
<dbReference type="GO" id="GO:0005576">
    <property type="term" value="C:extracellular region"/>
    <property type="evidence" value="ECO:0007669"/>
    <property type="project" value="TreeGrafter"/>
</dbReference>
<dbReference type="EC" id="3.2.1.14" evidence="1"/>
<dbReference type="InterPro" id="IPR001223">
    <property type="entry name" value="Glyco_hydro18_cat"/>
</dbReference>
<evidence type="ECO:0000259" key="2">
    <source>
        <dbReference type="PROSITE" id="PS51910"/>
    </source>
</evidence>
<dbReference type="EMBL" id="SWKU01000017">
    <property type="protein sequence ID" value="KAF2999345.1"/>
    <property type="molecule type" value="Genomic_DNA"/>
</dbReference>
<proteinExistence type="predicted"/>
<evidence type="ECO:0000256" key="1">
    <source>
        <dbReference type="ARBA" id="ARBA00012729"/>
    </source>
</evidence>
<dbReference type="Proteomes" id="UP000801428">
    <property type="component" value="Unassembled WGS sequence"/>
</dbReference>
<dbReference type="GO" id="GO:0008061">
    <property type="term" value="F:chitin binding"/>
    <property type="evidence" value="ECO:0007669"/>
    <property type="project" value="InterPro"/>
</dbReference>
<dbReference type="InterPro" id="IPR050314">
    <property type="entry name" value="Glycosyl_Hydrlase_18"/>
</dbReference>
<gene>
    <name evidence="3" type="ORF">E8E13_005677</name>
</gene>
<dbReference type="PROSITE" id="PS51910">
    <property type="entry name" value="GH18_2"/>
    <property type="match status" value="1"/>
</dbReference>
<dbReference type="PANTHER" id="PTHR11177:SF378">
    <property type="entry name" value="CHITINASE"/>
    <property type="match status" value="1"/>
</dbReference>
<dbReference type="PANTHER" id="PTHR11177">
    <property type="entry name" value="CHITINASE"/>
    <property type="match status" value="1"/>
</dbReference>
<reference evidence="3" key="1">
    <citation type="submission" date="2019-04" db="EMBL/GenBank/DDBJ databases">
        <title>Sequencing of skin fungus with MAO and IRED activity.</title>
        <authorList>
            <person name="Marsaioli A.J."/>
            <person name="Bonatto J.M.C."/>
            <person name="Reis Junior O."/>
        </authorList>
    </citation>
    <scope>NUCLEOTIDE SEQUENCE</scope>
    <source>
        <strain evidence="3">30M1</strain>
    </source>
</reference>
<feature type="domain" description="GH18" evidence="2">
    <location>
        <begin position="1"/>
        <end position="339"/>
    </location>
</feature>
<dbReference type="SUPFAM" id="SSF51445">
    <property type="entry name" value="(Trans)glycosidases"/>
    <property type="match status" value="1"/>
</dbReference>
<dbReference type="GO" id="GO:0006032">
    <property type="term" value="P:chitin catabolic process"/>
    <property type="evidence" value="ECO:0007669"/>
    <property type="project" value="TreeGrafter"/>
</dbReference>
<dbReference type="GO" id="GO:0008843">
    <property type="term" value="F:endochitinase activity"/>
    <property type="evidence" value="ECO:0007669"/>
    <property type="project" value="UniProtKB-EC"/>
</dbReference>
<dbReference type="InterPro" id="IPR017853">
    <property type="entry name" value="GH"/>
</dbReference>
<dbReference type="AlphaFoldDB" id="A0A9P4TAT3"/>
<name>A0A9P4TAT3_CURKU</name>
<dbReference type="Pfam" id="PF00704">
    <property type="entry name" value="Glyco_hydro_18"/>
    <property type="match status" value="1"/>
</dbReference>
<comment type="caution">
    <text evidence="3">The sequence shown here is derived from an EMBL/GenBank/DDBJ whole genome shotgun (WGS) entry which is preliminary data.</text>
</comment>
<protein>
    <recommendedName>
        <fullName evidence="1">chitinase</fullName>
        <ecNumber evidence="1">3.2.1.14</ecNumber>
    </recommendedName>
</protein>
<dbReference type="Gene3D" id="3.20.20.80">
    <property type="entry name" value="Glycosidases"/>
    <property type="match status" value="1"/>
</dbReference>